<dbReference type="NCBIfam" id="TIGR00494">
    <property type="entry name" value="crcB"/>
    <property type="match status" value="1"/>
</dbReference>
<keyword evidence="7 12" id="KW-0406">Ion transport</keyword>
<organism evidence="13 14">
    <name type="scientific">Mergibacter septicus</name>
    <dbReference type="NCBI Taxonomy" id="221402"/>
    <lineage>
        <taxon>Bacteria</taxon>
        <taxon>Pseudomonadati</taxon>
        <taxon>Pseudomonadota</taxon>
        <taxon>Gammaproteobacteria</taxon>
        <taxon>Pasteurellales</taxon>
        <taxon>Pasteurellaceae</taxon>
        <taxon>Mergibacter</taxon>
    </lineage>
</organism>
<keyword evidence="12" id="KW-0479">Metal-binding</keyword>
<evidence type="ECO:0000256" key="6">
    <source>
        <dbReference type="ARBA" id="ARBA00023053"/>
    </source>
</evidence>
<evidence type="ECO:0000313" key="13">
    <source>
        <dbReference type="EMBL" id="QDJ14788.1"/>
    </source>
</evidence>
<evidence type="ECO:0000256" key="4">
    <source>
        <dbReference type="ARBA" id="ARBA00022692"/>
    </source>
</evidence>
<comment type="similarity">
    <text evidence="10 12">Belongs to the fluoride channel Fluc/FEX (TC 1.A.43) family.</text>
</comment>
<dbReference type="GO" id="GO:0005886">
    <property type="term" value="C:plasma membrane"/>
    <property type="evidence" value="ECO:0007669"/>
    <property type="project" value="UniProtKB-SubCell"/>
</dbReference>
<keyword evidence="12" id="KW-0813">Transport</keyword>
<dbReference type="GO" id="GO:0140114">
    <property type="term" value="P:cellular detoxification of fluoride"/>
    <property type="evidence" value="ECO:0007669"/>
    <property type="project" value="UniProtKB-UniRule"/>
</dbReference>
<keyword evidence="6 12" id="KW-0915">Sodium</keyword>
<feature type="transmembrane region" description="Helical" evidence="12">
    <location>
        <begin position="94"/>
        <end position="119"/>
    </location>
</feature>
<dbReference type="PANTHER" id="PTHR28259">
    <property type="entry name" value="FLUORIDE EXPORT PROTEIN 1-RELATED"/>
    <property type="match status" value="1"/>
</dbReference>
<keyword evidence="3" id="KW-0997">Cell inner membrane</keyword>
<accession>A0A8E3MGK7</accession>
<dbReference type="PANTHER" id="PTHR28259:SF1">
    <property type="entry name" value="FLUORIDE EXPORT PROTEIN 1-RELATED"/>
    <property type="match status" value="1"/>
</dbReference>
<dbReference type="InterPro" id="IPR003691">
    <property type="entry name" value="FluC"/>
</dbReference>
<keyword evidence="4 12" id="KW-0812">Transmembrane</keyword>
<comment type="function">
    <text evidence="12">Fluoride-specific ion channel. Important for reducing fluoride concentration in the cell, thus reducing its toxicity.</text>
</comment>
<evidence type="ECO:0000313" key="14">
    <source>
        <dbReference type="Proteomes" id="UP000955338"/>
    </source>
</evidence>
<dbReference type="AlphaFoldDB" id="A0A8E3MGK7"/>
<evidence type="ECO:0000256" key="11">
    <source>
        <dbReference type="ARBA" id="ARBA00035585"/>
    </source>
</evidence>
<dbReference type="GO" id="GO:0062054">
    <property type="term" value="F:fluoride channel activity"/>
    <property type="evidence" value="ECO:0007669"/>
    <property type="project" value="UniProtKB-UniRule"/>
</dbReference>
<evidence type="ECO:0000256" key="10">
    <source>
        <dbReference type="ARBA" id="ARBA00035120"/>
    </source>
</evidence>
<feature type="transmembrane region" description="Helical" evidence="12">
    <location>
        <begin position="65"/>
        <end position="82"/>
    </location>
</feature>
<name>A0A8E3MGK7_9PAST</name>
<keyword evidence="14" id="KW-1185">Reference proteome</keyword>
<gene>
    <name evidence="12" type="primary">fluC</name>
    <name evidence="12" type="synonym">crcB</name>
    <name evidence="13" type="ORF">CEP48_04820</name>
</gene>
<evidence type="ECO:0000256" key="9">
    <source>
        <dbReference type="ARBA" id="ARBA00023303"/>
    </source>
</evidence>
<keyword evidence="5 12" id="KW-1133">Transmembrane helix</keyword>
<keyword evidence="8 12" id="KW-0472">Membrane</keyword>
<dbReference type="Proteomes" id="UP000955338">
    <property type="component" value="Chromosome"/>
</dbReference>
<evidence type="ECO:0000256" key="3">
    <source>
        <dbReference type="ARBA" id="ARBA00022519"/>
    </source>
</evidence>
<dbReference type="GO" id="GO:0046872">
    <property type="term" value="F:metal ion binding"/>
    <property type="evidence" value="ECO:0007669"/>
    <property type="project" value="UniProtKB-KW"/>
</dbReference>
<comment type="subcellular location">
    <subcellularLocation>
        <location evidence="1 12">Cell membrane</location>
        <topology evidence="1 12">Multi-pass membrane protein</topology>
    </subcellularLocation>
</comment>
<dbReference type="EMBL" id="CP022011">
    <property type="protein sequence ID" value="QDJ14788.1"/>
    <property type="molecule type" value="Genomic_DNA"/>
</dbReference>
<sequence>MPLLYISFGAVFGACSRWGLGILLNPFFNSLAFGTLIANYLGCFLMGIILMLFSQYPAINPEWRHFLITGFLGSLTTFSAFSGEVIENLLYQRYLPAIGIASLHLFGCLLCTILGVLLWKVLF</sequence>
<keyword evidence="2 12" id="KW-1003">Cell membrane</keyword>
<evidence type="ECO:0000256" key="2">
    <source>
        <dbReference type="ARBA" id="ARBA00022475"/>
    </source>
</evidence>
<evidence type="ECO:0000256" key="8">
    <source>
        <dbReference type="ARBA" id="ARBA00023136"/>
    </source>
</evidence>
<evidence type="ECO:0000256" key="5">
    <source>
        <dbReference type="ARBA" id="ARBA00022989"/>
    </source>
</evidence>
<evidence type="ECO:0000256" key="7">
    <source>
        <dbReference type="ARBA" id="ARBA00023065"/>
    </source>
</evidence>
<dbReference type="NCBIfam" id="NF010792">
    <property type="entry name" value="PRK14196.1"/>
    <property type="match status" value="1"/>
</dbReference>
<protein>
    <recommendedName>
        <fullName evidence="12">Fluoride-specific ion channel FluC</fullName>
    </recommendedName>
</protein>
<comment type="catalytic activity">
    <reaction evidence="11">
        <text>fluoride(in) = fluoride(out)</text>
        <dbReference type="Rhea" id="RHEA:76159"/>
        <dbReference type="ChEBI" id="CHEBI:17051"/>
    </reaction>
    <physiologicalReaction direction="left-to-right" evidence="11">
        <dbReference type="Rhea" id="RHEA:76160"/>
    </physiologicalReaction>
</comment>
<evidence type="ECO:0000256" key="12">
    <source>
        <dbReference type="HAMAP-Rule" id="MF_00454"/>
    </source>
</evidence>
<comment type="activity regulation">
    <text evidence="12">Na(+) is not transported, but it plays an essential structural role and its presence is essential for fluoride channel function.</text>
</comment>
<feature type="binding site" evidence="12">
    <location>
        <position position="73"/>
    </location>
    <ligand>
        <name>Na(+)</name>
        <dbReference type="ChEBI" id="CHEBI:29101"/>
        <note>structural</note>
    </ligand>
</feature>
<feature type="binding site" evidence="12">
    <location>
        <position position="76"/>
    </location>
    <ligand>
        <name>Na(+)</name>
        <dbReference type="ChEBI" id="CHEBI:29101"/>
        <note>structural</note>
    </ligand>
</feature>
<dbReference type="RefSeq" id="WP_261920687.1">
    <property type="nucleotide sequence ID" value="NZ_CP022010.1"/>
</dbReference>
<keyword evidence="9 12" id="KW-0407">Ion channel</keyword>
<evidence type="ECO:0000256" key="1">
    <source>
        <dbReference type="ARBA" id="ARBA00004651"/>
    </source>
</evidence>
<proteinExistence type="inferred from homology"/>
<reference evidence="13" key="1">
    <citation type="submission" date="2017-06" db="EMBL/GenBank/DDBJ databases">
        <title>Genome sequencing of pathogenic and non-pathogenic strains within Bisgaard taxon 40.</title>
        <authorList>
            <person name="Ladner J.T."/>
            <person name="Lovett S.P."/>
            <person name="Koroleva G."/>
            <person name="Lorch J.M."/>
        </authorList>
    </citation>
    <scope>NUCLEOTIDE SEQUENCE</scope>
    <source>
        <strain evidence="13">27576-1-I1</strain>
    </source>
</reference>
<feature type="transmembrane region" description="Helical" evidence="12">
    <location>
        <begin position="27"/>
        <end position="53"/>
    </location>
</feature>
<dbReference type="HAMAP" id="MF_00454">
    <property type="entry name" value="FluC"/>
    <property type="match status" value="1"/>
</dbReference>
<dbReference type="Pfam" id="PF02537">
    <property type="entry name" value="CRCB"/>
    <property type="match status" value="1"/>
</dbReference>